<dbReference type="Gramene" id="Mp3g05340.1">
    <property type="protein sequence ID" value="Mp3g05340.1.cds"/>
    <property type="gene ID" value="Mp3g05340"/>
</dbReference>
<feature type="region of interest" description="Disordered" evidence="1">
    <location>
        <begin position="319"/>
        <end position="364"/>
    </location>
</feature>
<evidence type="ECO:0000313" key="2">
    <source>
        <dbReference type="EMBL" id="PTQ47954.1"/>
    </source>
</evidence>
<name>A0A2R6XPB2_MARPO</name>
<feature type="region of interest" description="Disordered" evidence="1">
    <location>
        <begin position="416"/>
        <end position="477"/>
    </location>
</feature>
<feature type="compositionally biased region" description="Low complexity" evidence="1">
    <location>
        <begin position="380"/>
        <end position="395"/>
    </location>
</feature>
<accession>A0A2R6XPB2</accession>
<dbReference type="EMBL" id="KZ772678">
    <property type="protein sequence ID" value="PTQ47954.1"/>
    <property type="molecule type" value="Genomic_DNA"/>
</dbReference>
<evidence type="ECO:0000256" key="1">
    <source>
        <dbReference type="SAM" id="MobiDB-lite"/>
    </source>
</evidence>
<feature type="compositionally biased region" description="Polar residues" evidence="1">
    <location>
        <begin position="459"/>
        <end position="468"/>
    </location>
</feature>
<feature type="region of interest" description="Disordered" evidence="1">
    <location>
        <begin position="376"/>
        <end position="395"/>
    </location>
</feature>
<feature type="compositionally biased region" description="Polar residues" evidence="1">
    <location>
        <begin position="325"/>
        <end position="364"/>
    </location>
</feature>
<protein>
    <submittedName>
        <fullName evidence="2">Uncharacterized protein</fullName>
    </submittedName>
</protein>
<organism evidence="2 3">
    <name type="scientific">Marchantia polymorpha</name>
    <name type="common">Common liverwort</name>
    <name type="synonym">Marchantia aquatica</name>
    <dbReference type="NCBI Taxonomy" id="3197"/>
    <lineage>
        <taxon>Eukaryota</taxon>
        <taxon>Viridiplantae</taxon>
        <taxon>Streptophyta</taxon>
        <taxon>Embryophyta</taxon>
        <taxon>Marchantiophyta</taxon>
        <taxon>Marchantiopsida</taxon>
        <taxon>Marchantiidae</taxon>
        <taxon>Marchantiales</taxon>
        <taxon>Marchantiaceae</taxon>
        <taxon>Marchantia</taxon>
    </lineage>
</organism>
<gene>
    <name evidence="2" type="ORF">MARPO_0006s0007</name>
</gene>
<reference evidence="3" key="1">
    <citation type="journal article" date="2017" name="Cell">
        <title>Insights into land plant evolution garnered from the Marchantia polymorpha genome.</title>
        <authorList>
            <person name="Bowman J.L."/>
            <person name="Kohchi T."/>
            <person name="Yamato K.T."/>
            <person name="Jenkins J."/>
            <person name="Shu S."/>
            <person name="Ishizaki K."/>
            <person name="Yamaoka S."/>
            <person name="Nishihama R."/>
            <person name="Nakamura Y."/>
            <person name="Berger F."/>
            <person name="Adam C."/>
            <person name="Aki S.S."/>
            <person name="Althoff F."/>
            <person name="Araki T."/>
            <person name="Arteaga-Vazquez M.A."/>
            <person name="Balasubrmanian S."/>
            <person name="Barry K."/>
            <person name="Bauer D."/>
            <person name="Boehm C.R."/>
            <person name="Briginshaw L."/>
            <person name="Caballero-Perez J."/>
            <person name="Catarino B."/>
            <person name="Chen F."/>
            <person name="Chiyoda S."/>
            <person name="Chovatia M."/>
            <person name="Davies K.M."/>
            <person name="Delmans M."/>
            <person name="Demura T."/>
            <person name="Dierschke T."/>
            <person name="Dolan L."/>
            <person name="Dorantes-Acosta A.E."/>
            <person name="Eklund D.M."/>
            <person name="Florent S.N."/>
            <person name="Flores-Sandoval E."/>
            <person name="Fujiyama A."/>
            <person name="Fukuzawa H."/>
            <person name="Galik B."/>
            <person name="Grimanelli D."/>
            <person name="Grimwood J."/>
            <person name="Grossniklaus U."/>
            <person name="Hamada T."/>
            <person name="Haseloff J."/>
            <person name="Hetherington A.J."/>
            <person name="Higo A."/>
            <person name="Hirakawa Y."/>
            <person name="Hundley H.N."/>
            <person name="Ikeda Y."/>
            <person name="Inoue K."/>
            <person name="Inoue S.I."/>
            <person name="Ishida S."/>
            <person name="Jia Q."/>
            <person name="Kakita M."/>
            <person name="Kanazawa T."/>
            <person name="Kawai Y."/>
            <person name="Kawashima T."/>
            <person name="Kennedy M."/>
            <person name="Kinose K."/>
            <person name="Kinoshita T."/>
            <person name="Kohara Y."/>
            <person name="Koide E."/>
            <person name="Komatsu K."/>
            <person name="Kopischke S."/>
            <person name="Kubo M."/>
            <person name="Kyozuka J."/>
            <person name="Lagercrantz U."/>
            <person name="Lin S.S."/>
            <person name="Lindquist E."/>
            <person name="Lipzen A.M."/>
            <person name="Lu C.W."/>
            <person name="De Luna E."/>
            <person name="Martienssen R.A."/>
            <person name="Minamino N."/>
            <person name="Mizutani M."/>
            <person name="Mizutani M."/>
            <person name="Mochizuki N."/>
            <person name="Monte I."/>
            <person name="Mosher R."/>
            <person name="Nagasaki H."/>
            <person name="Nakagami H."/>
            <person name="Naramoto S."/>
            <person name="Nishitani K."/>
            <person name="Ohtani M."/>
            <person name="Okamoto T."/>
            <person name="Okumura M."/>
            <person name="Phillips J."/>
            <person name="Pollak B."/>
            <person name="Reinders A."/>
            <person name="Rovekamp M."/>
            <person name="Sano R."/>
            <person name="Sawa S."/>
            <person name="Schmid M.W."/>
            <person name="Shirakawa M."/>
            <person name="Solano R."/>
            <person name="Spunde A."/>
            <person name="Suetsugu N."/>
            <person name="Sugano S."/>
            <person name="Sugiyama A."/>
            <person name="Sun R."/>
            <person name="Suzuki Y."/>
            <person name="Takenaka M."/>
            <person name="Takezawa D."/>
            <person name="Tomogane H."/>
            <person name="Tsuzuki M."/>
            <person name="Ueda T."/>
            <person name="Umeda M."/>
            <person name="Ward J.M."/>
            <person name="Watanabe Y."/>
            <person name="Yazaki K."/>
            <person name="Yokoyama R."/>
            <person name="Yoshitake Y."/>
            <person name="Yotsui I."/>
            <person name="Zachgo S."/>
            <person name="Schmutz J."/>
        </authorList>
    </citation>
    <scope>NUCLEOTIDE SEQUENCE [LARGE SCALE GENOMIC DNA]</scope>
    <source>
        <strain evidence="3">Tak-1</strain>
    </source>
</reference>
<dbReference type="AlphaFoldDB" id="A0A2R6XPB2"/>
<keyword evidence="3" id="KW-1185">Reference proteome</keyword>
<evidence type="ECO:0000313" key="3">
    <source>
        <dbReference type="Proteomes" id="UP000244005"/>
    </source>
</evidence>
<proteinExistence type="predicted"/>
<sequence>MGSPGRSGEGETLQDPEEAQACISPPSCSAHDITSMSDLPARRMKTKMWPMSPIETLTQEEVLSIANRDRTPVMIAVLDGDTSGEQYLCSNKRGASLPPEIAAEGSWAQMYYQQVAVLSDTLKGMQESFQPVWELAKSQQALLVSVEIYDGLLAIANQGMQVLFKSWSVEDRKAIVTKQCDFRTHKQADYYTVLKNYTLGNFESLDRERFKNVEDLLIAGETHLMQHAKMNGFQCPSEVRTSFQEFLPLKRDRNQYSHPLTLAREPLASTVLQKLRVSLLNDEFDFMRGTKNLILLGADYAETVLANYGRVRQNLFLDPNKRCPQRSQSTRSAELTPQDSPGPSSPGTQTAEVRIGQNSLTGRSSYAGETINETFDLHSSESPPYSSLGPGSQSPLGSPLVLTFPVFSESLRQSQPLPALDIPPSSPPNQSIYIGRTHPRSPESSPSSHDSQHTHSTEMPESSDTTRSPKGYKRPRL</sequence>
<dbReference type="Proteomes" id="UP000244005">
    <property type="component" value="Unassembled WGS sequence"/>
</dbReference>
<feature type="region of interest" description="Disordered" evidence="1">
    <location>
        <begin position="1"/>
        <end position="34"/>
    </location>
</feature>